<evidence type="ECO:0000313" key="2">
    <source>
        <dbReference type="EMBL" id="KAA6376450.1"/>
    </source>
</evidence>
<evidence type="ECO:0000256" key="1">
    <source>
        <dbReference type="SAM" id="MobiDB-lite"/>
    </source>
</evidence>
<feature type="compositionally biased region" description="Basic and acidic residues" evidence="1">
    <location>
        <begin position="256"/>
        <end position="333"/>
    </location>
</feature>
<dbReference type="EMBL" id="SNRW01010517">
    <property type="protein sequence ID" value="KAA6376450.1"/>
    <property type="molecule type" value="Genomic_DNA"/>
</dbReference>
<organism evidence="2 3">
    <name type="scientific">Streblomastix strix</name>
    <dbReference type="NCBI Taxonomy" id="222440"/>
    <lineage>
        <taxon>Eukaryota</taxon>
        <taxon>Metamonada</taxon>
        <taxon>Preaxostyla</taxon>
        <taxon>Oxymonadida</taxon>
        <taxon>Streblomastigidae</taxon>
        <taxon>Streblomastix</taxon>
    </lineage>
</organism>
<name>A0A5J4V229_9EUKA</name>
<accession>A0A5J4V229</accession>
<reference evidence="2 3" key="1">
    <citation type="submission" date="2019-03" db="EMBL/GenBank/DDBJ databases">
        <title>Single cell metagenomics reveals metabolic interactions within the superorganism composed of flagellate Streblomastix strix and complex community of Bacteroidetes bacteria on its surface.</title>
        <authorList>
            <person name="Treitli S.C."/>
            <person name="Kolisko M."/>
            <person name="Husnik F."/>
            <person name="Keeling P."/>
            <person name="Hampl V."/>
        </authorList>
    </citation>
    <scope>NUCLEOTIDE SEQUENCE [LARGE SCALE GENOMIC DNA]</scope>
    <source>
        <strain evidence="2">ST1C</strain>
    </source>
</reference>
<sequence>MADNGAETWSGGQIVDAKLKWQQINEEKTKKEENVEQTIVTGSIMQDISNAIAQIDEHEKDTEFLKRFLHLVIIGYTSHRDEMTKIVKSSPLVNTLLRILKGMGEQEEQLQTIITAILCIVGALNMVREMAIRALNEGHKCGGDFIIFGETQKRMEELILSQTRSNRLVQMEKQILSDEMKLYDEEERSYDEKMQQKEGLVIGAFKDAIQTKDKQTRRDKERNKLIRGDSPYDHEILIDVDYKQKINDSDSFLGSESKKHDHDRSKKKDYQKDNKEDEKERRRKEKEKDKEKKEKEKLKKEKEKMKEKEKEKERYKRDEQRKEEEKIRNKQLEKQQQQQQQQQQQLVSVYQKEQSQLKVNEQLQLQQSKSVPQTSQPPQLVKPDIIEDWKPINFDDLLIQMNQQENEQIPVITDAEIVKEAQLTLKTKVPTRVFENGVFRISCQFTKTLNSRRFGVHPAGTEVFSNIPISNKDFRAITYDEKDGVVRIGWHELFRWNPVAKNNQPRWISFELDLREEIEHNTVRLFIGSEESPIIFIDVPKKLRIYTAYDFQPETTCSLKPFTIPKPAFAKYDI</sequence>
<proteinExistence type="predicted"/>
<dbReference type="AlphaFoldDB" id="A0A5J4V229"/>
<evidence type="ECO:0000313" key="3">
    <source>
        <dbReference type="Proteomes" id="UP000324800"/>
    </source>
</evidence>
<feature type="region of interest" description="Disordered" evidence="1">
    <location>
        <begin position="251"/>
        <end position="336"/>
    </location>
</feature>
<gene>
    <name evidence="2" type="ORF">EZS28_028023</name>
</gene>
<dbReference type="Proteomes" id="UP000324800">
    <property type="component" value="Unassembled WGS sequence"/>
</dbReference>
<protein>
    <submittedName>
        <fullName evidence="2">Uncharacterized protein</fullName>
    </submittedName>
</protein>
<comment type="caution">
    <text evidence="2">The sequence shown here is derived from an EMBL/GenBank/DDBJ whole genome shotgun (WGS) entry which is preliminary data.</text>
</comment>